<protein>
    <submittedName>
        <fullName evidence="2">Uncharacterized protein</fullName>
    </submittedName>
</protein>
<dbReference type="OMA" id="CQINDPK"/>
<dbReference type="AlphaFoldDB" id="A0A8S1KYY6"/>
<name>A0A8S1KYY6_PARPR</name>
<feature type="region of interest" description="Disordered" evidence="1">
    <location>
        <begin position="143"/>
        <end position="162"/>
    </location>
</feature>
<comment type="caution">
    <text evidence="2">The sequence shown here is derived from an EMBL/GenBank/DDBJ whole genome shotgun (WGS) entry which is preliminary data.</text>
</comment>
<sequence>MQQQQKQENQHSNISSFNENEAILQNFINLLSNKQRKPTSQIKQINNEDENHFDSIIEYRENGSHLSQQQSTDTYQTYISINIQDYEAQILKKILQNQLREIALQKSDYEKNVQVHSDLQYQQFCQINDPKQSSNSDIIQLKQAEDSTEESNYSTQKKQKKKEKLQNEQELLRSFRNFRQRFQRYLKEFVNDTKKDLQSIRGKIQQKYLKQQVMMKEYRGFIEQIREVIEETQQIIQEYDKHLQEKNYLFQN</sequence>
<proteinExistence type="predicted"/>
<dbReference type="Proteomes" id="UP000688137">
    <property type="component" value="Unassembled WGS sequence"/>
</dbReference>
<accession>A0A8S1KYY6</accession>
<evidence type="ECO:0000313" key="3">
    <source>
        <dbReference type="Proteomes" id="UP000688137"/>
    </source>
</evidence>
<reference evidence="2" key="1">
    <citation type="submission" date="2021-01" db="EMBL/GenBank/DDBJ databases">
        <authorList>
            <consortium name="Genoscope - CEA"/>
            <person name="William W."/>
        </authorList>
    </citation>
    <scope>NUCLEOTIDE SEQUENCE</scope>
</reference>
<evidence type="ECO:0000313" key="2">
    <source>
        <dbReference type="EMBL" id="CAD8060719.1"/>
    </source>
</evidence>
<keyword evidence="3" id="KW-1185">Reference proteome</keyword>
<dbReference type="EMBL" id="CAJJDM010000029">
    <property type="protein sequence ID" value="CAD8060719.1"/>
    <property type="molecule type" value="Genomic_DNA"/>
</dbReference>
<organism evidence="2 3">
    <name type="scientific">Paramecium primaurelia</name>
    <dbReference type="NCBI Taxonomy" id="5886"/>
    <lineage>
        <taxon>Eukaryota</taxon>
        <taxon>Sar</taxon>
        <taxon>Alveolata</taxon>
        <taxon>Ciliophora</taxon>
        <taxon>Intramacronucleata</taxon>
        <taxon>Oligohymenophorea</taxon>
        <taxon>Peniculida</taxon>
        <taxon>Parameciidae</taxon>
        <taxon>Paramecium</taxon>
    </lineage>
</organism>
<gene>
    <name evidence="2" type="ORF">PPRIM_AZ9-3.1.T0300276</name>
</gene>
<evidence type="ECO:0000256" key="1">
    <source>
        <dbReference type="SAM" id="MobiDB-lite"/>
    </source>
</evidence>